<dbReference type="InterPro" id="IPR027417">
    <property type="entry name" value="P-loop_NTPase"/>
</dbReference>
<keyword evidence="2" id="KW-1185">Reference proteome</keyword>
<gene>
    <name evidence="1" type="ORF">GBAR_LOCUS3089</name>
</gene>
<organism evidence="1 2">
    <name type="scientific">Geodia barretti</name>
    <name type="common">Barrett's horny sponge</name>
    <dbReference type="NCBI Taxonomy" id="519541"/>
    <lineage>
        <taxon>Eukaryota</taxon>
        <taxon>Metazoa</taxon>
        <taxon>Porifera</taxon>
        <taxon>Demospongiae</taxon>
        <taxon>Heteroscleromorpha</taxon>
        <taxon>Tetractinellida</taxon>
        <taxon>Astrophorina</taxon>
        <taxon>Geodiidae</taxon>
        <taxon>Geodia</taxon>
    </lineage>
</organism>
<reference evidence="1" key="1">
    <citation type="submission" date="2023-03" db="EMBL/GenBank/DDBJ databases">
        <authorList>
            <person name="Steffen K."/>
            <person name="Cardenas P."/>
        </authorList>
    </citation>
    <scope>NUCLEOTIDE SEQUENCE</scope>
</reference>
<evidence type="ECO:0000313" key="1">
    <source>
        <dbReference type="EMBL" id="CAI8000991.1"/>
    </source>
</evidence>
<dbReference type="GO" id="GO:0016301">
    <property type="term" value="F:kinase activity"/>
    <property type="evidence" value="ECO:0007669"/>
    <property type="project" value="UniProtKB-KW"/>
</dbReference>
<dbReference type="Gene3D" id="3.40.50.300">
    <property type="entry name" value="P-loop containing nucleotide triphosphate hydrolases"/>
    <property type="match status" value="1"/>
</dbReference>
<name>A0AA35R326_GEOBA</name>
<dbReference type="Pfam" id="PF13189">
    <property type="entry name" value="Cytidylate_kin2"/>
    <property type="match status" value="1"/>
</dbReference>
<keyword evidence="1" id="KW-0808">Transferase</keyword>
<dbReference type="Proteomes" id="UP001174909">
    <property type="component" value="Unassembled WGS sequence"/>
</dbReference>
<sequence>MPVITINGPIGAGSIEVGQMVARDLSLNYVDRMVFAEAARIIGSPVSNLIAKEQRVERFGDRVTALLGRVLERAAVSGDYDLGAGIETLPETYLELAGEASSRIQRVNDQVFIDTTTEVVRNLAQAGHVVIIGRGANVILGDTPGVLHVGIMAPMEKRIETIMEREHLTESESRSYLEDLEEARVKFFQKFFKVSPLDATLYHIMLDMGHMASDTAARIITHAAGDLEH</sequence>
<dbReference type="EMBL" id="CASHTH010000421">
    <property type="protein sequence ID" value="CAI8000991.1"/>
    <property type="molecule type" value="Genomic_DNA"/>
</dbReference>
<accession>A0AA35R326</accession>
<protein>
    <submittedName>
        <fullName evidence="1">Cytidylate kinase</fullName>
    </submittedName>
</protein>
<keyword evidence="1" id="KW-0418">Kinase</keyword>
<dbReference type="SUPFAM" id="SSF52540">
    <property type="entry name" value="P-loop containing nucleoside triphosphate hydrolases"/>
    <property type="match status" value="1"/>
</dbReference>
<evidence type="ECO:0000313" key="2">
    <source>
        <dbReference type="Proteomes" id="UP001174909"/>
    </source>
</evidence>
<comment type="caution">
    <text evidence="1">The sequence shown here is derived from an EMBL/GenBank/DDBJ whole genome shotgun (WGS) entry which is preliminary data.</text>
</comment>
<proteinExistence type="predicted"/>
<dbReference type="AlphaFoldDB" id="A0AA35R326"/>